<dbReference type="EMBL" id="FONW01000001">
    <property type="protein sequence ID" value="SFE66291.1"/>
    <property type="molecule type" value="Genomic_DNA"/>
</dbReference>
<dbReference type="InterPro" id="IPR017853">
    <property type="entry name" value="GH"/>
</dbReference>
<name>A0A1I2CDA4_9BACT</name>
<organism evidence="3 4">
    <name type="scientific">Sunxiuqinia elliptica</name>
    <dbReference type="NCBI Taxonomy" id="655355"/>
    <lineage>
        <taxon>Bacteria</taxon>
        <taxon>Pseudomonadati</taxon>
        <taxon>Bacteroidota</taxon>
        <taxon>Bacteroidia</taxon>
        <taxon>Marinilabiliales</taxon>
        <taxon>Prolixibacteraceae</taxon>
        <taxon>Sunxiuqinia</taxon>
    </lineage>
</organism>
<reference evidence="3 4" key="1">
    <citation type="submission" date="2016-10" db="EMBL/GenBank/DDBJ databases">
        <authorList>
            <person name="de Groot N.N."/>
        </authorList>
    </citation>
    <scope>NUCLEOTIDE SEQUENCE [LARGE SCALE GENOMIC DNA]</scope>
    <source>
        <strain evidence="3 4">CGMCC 1.9156</strain>
    </source>
</reference>
<sequence>MERIKKLFVWCFLGIVLCISCQVKVESTGFDEPENPNPVAPEAWSGVEGGFHAAFGSVDERYDYALSPEGNMAKEWVGSAWKGERVNLQLVLWSSDPVATIEVELSELSGPDGQIIAAKSLGVHPVRYVITDEFLNGCGWRDKDTIAAFLAADILETNQVFNLKERTTRPVWLTIDVPASAVAGVYTGSVNVSRQGGRDVQLPVSLEVQNMELPAPADWSFHLDLWQNPFAVARYYDVELWSDKHLELMKPYLEMLADAGQKCITTSILHRPWGGQTYDQFESMIQWTHKGNQEWEFDYSIFDQWVELAMDAGITKQINCYSMVPWGNQVRYFDTDSADYVTVEVTPGSKEYKAVWEPFLVQFRNHLAQKGWLDKTLIAMDERKLEEMQSMIELLKRVTPEIKIALAGTYHAEITDDLYDLCVFHDPELEKQYIQARAEKGQITTFYTMCSKPEHPNNFTFSPPAEQALLGWYAAARGFDGFLRWAYNSWAEDPLHDSRFRTWPAGDTYQVYPGPLSSIRFERLREGIQDFEKIRIVREKLEAANKLDQLAKLDDALATFSEETITKPQATKLVNAGKEVLDELVIDLLEQ</sequence>
<dbReference type="STRING" id="655355.SAMN05216283_101701"/>
<protein>
    <submittedName>
        <fullName evidence="3">Uncharacterized protein</fullName>
    </submittedName>
</protein>
<accession>A0A1I2CDA4</accession>
<proteinExistence type="predicted"/>
<dbReference type="InterPro" id="IPR025150">
    <property type="entry name" value="GH123_cat"/>
</dbReference>
<keyword evidence="4" id="KW-1185">Reference proteome</keyword>
<dbReference type="AlphaFoldDB" id="A0A1I2CDA4"/>
<feature type="domain" description="Glycoside hydrolase 123 N-terminal" evidence="2">
    <location>
        <begin position="55"/>
        <end position="193"/>
    </location>
</feature>
<evidence type="ECO:0000313" key="3">
    <source>
        <dbReference type="EMBL" id="SFE66291.1"/>
    </source>
</evidence>
<dbReference type="SUPFAM" id="SSF51445">
    <property type="entry name" value="(Trans)glycosidases"/>
    <property type="match status" value="1"/>
</dbReference>
<dbReference type="InterPro" id="IPR053850">
    <property type="entry name" value="Glyco_hydro_123_N_2"/>
</dbReference>
<feature type="domain" description="Glycoside hydrolase 123 catalytic" evidence="1">
    <location>
        <begin position="226"/>
        <end position="536"/>
    </location>
</feature>
<dbReference type="Proteomes" id="UP000198964">
    <property type="component" value="Unassembled WGS sequence"/>
</dbReference>
<evidence type="ECO:0000259" key="2">
    <source>
        <dbReference type="Pfam" id="PF22680"/>
    </source>
</evidence>
<dbReference type="Pfam" id="PF13320">
    <property type="entry name" value="GH123_cat"/>
    <property type="match status" value="1"/>
</dbReference>
<dbReference type="RefSeq" id="WP_093918415.1">
    <property type="nucleotide sequence ID" value="NZ_FONW01000001.1"/>
</dbReference>
<gene>
    <name evidence="3" type="ORF">SAMN05216283_101701</name>
</gene>
<dbReference type="Pfam" id="PF22680">
    <property type="entry name" value="Glyco_hydro_123_N_2"/>
    <property type="match status" value="1"/>
</dbReference>
<evidence type="ECO:0000259" key="1">
    <source>
        <dbReference type="Pfam" id="PF13320"/>
    </source>
</evidence>
<evidence type="ECO:0000313" key="4">
    <source>
        <dbReference type="Proteomes" id="UP000198964"/>
    </source>
</evidence>